<dbReference type="KEGG" id="meme:HYG87_00580"/>
<keyword evidence="2" id="KW-1185">Reference proteome</keyword>
<sequence length="96" mass="11642">MVEYDINPIEIEWSFYTAKTKSGEKIIFMVNDFDKEFIIVRGDKSQAKELEKAFWEEVKYNEEEDGTNFMYPDYTNVIVRNTDDSPFWEQYNPDWE</sequence>
<protein>
    <submittedName>
        <fullName evidence="1">Uncharacterized protein</fullName>
    </submittedName>
</protein>
<dbReference type="RefSeq" id="WP_211533307.1">
    <property type="nucleotide sequence ID" value="NZ_CP058560.1"/>
</dbReference>
<dbReference type="EMBL" id="CP058560">
    <property type="protein sequence ID" value="QUH22364.1"/>
    <property type="molecule type" value="Genomic_DNA"/>
</dbReference>
<evidence type="ECO:0000313" key="2">
    <source>
        <dbReference type="Proteomes" id="UP000681041"/>
    </source>
</evidence>
<evidence type="ECO:0000313" key="1">
    <source>
        <dbReference type="EMBL" id="QUH22364.1"/>
    </source>
</evidence>
<reference evidence="1" key="1">
    <citation type="submission" date="2020-07" db="EMBL/GenBank/DDBJ databases">
        <title>Methanobacterium. sp. MethCan genome.</title>
        <authorList>
            <person name="Postec A."/>
            <person name="Quemeneur M."/>
        </authorList>
    </citation>
    <scope>NUCLEOTIDE SEQUENCE</scope>
    <source>
        <strain evidence="1">MethCAN</strain>
    </source>
</reference>
<organism evidence="1 2">
    <name type="scientific">Methanobacterium alkalithermotolerans</name>
    <dbReference type="NCBI Taxonomy" id="2731220"/>
    <lineage>
        <taxon>Archaea</taxon>
        <taxon>Methanobacteriati</taxon>
        <taxon>Methanobacteriota</taxon>
        <taxon>Methanomada group</taxon>
        <taxon>Methanobacteria</taxon>
        <taxon>Methanobacteriales</taxon>
        <taxon>Methanobacteriaceae</taxon>
        <taxon>Methanobacterium</taxon>
    </lineage>
</organism>
<dbReference type="AlphaFoldDB" id="A0A8T8K1X2"/>
<proteinExistence type="predicted"/>
<gene>
    <name evidence="1" type="ORF">HYG87_00580</name>
</gene>
<dbReference type="Proteomes" id="UP000681041">
    <property type="component" value="Chromosome"/>
</dbReference>
<accession>A0A8T8K1X2</accession>
<name>A0A8T8K1X2_9EURY</name>
<dbReference type="GeneID" id="64819214"/>